<reference evidence="1" key="1">
    <citation type="submission" date="2018-05" db="EMBL/GenBank/DDBJ databases">
        <authorList>
            <person name="Lanie J.A."/>
            <person name="Ng W.-L."/>
            <person name="Kazmierczak K.M."/>
            <person name="Andrzejewski T.M."/>
            <person name="Davidsen T.M."/>
            <person name="Wayne K.J."/>
            <person name="Tettelin H."/>
            <person name="Glass J.I."/>
            <person name="Rusch D."/>
            <person name="Podicherti R."/>
            <person name="Tsui H.-C.T."/>
            <person name="Winkler M.E."/>
        </authorList>
    </citation>
    <scope>NUCLEOTIDE SEQUENCE</scope>
</reference>
<organism evidence="1">
    <name type="scientific">marine metagenome</name>
    <dbReference type="NCBI Taxonomy" id="408172"/>
    <lineage>
        <taxon>unclassified sequences</taxon>
        <taxon>metagenomes</taxon>
        <taxon>ecological metagenomes</taxon>
    </lineage>
</organism>
<gene>
    <name evidence="1" type="ORF">METZ01_LOCUS311991</name>
</gene>
<evidence type="ECO:0000313" key="1">
    <source>
        <dbReference type="EMBL" id="SVC59137.1"/>
    </source>
</evidence>
<sequence>MKKIIESFHNQGFAIVHDVLEDSCLEDLKRDCEILVNQLARRRLEEGKLTDLFADSPFDT</sequence>
<feature type="non-terminal residue" evidence="1">
    <location>
        <position position="60"/>
    </location>
</feature>
<dbReference type="AlphaFoldDB" id="A0A382NFX1"/>
<name>A0A382NFX1_9ZZZZ</name>
<accession>A0A382NFX1</accession>
<proteinExistence type="predicted"/>
<protein>
    <submittedName>
        <fullName evidence="1">Uncharacterized protein</fullName>
    </submittedName>
</protein>
<dbReference type="EMBL" id="UINC01099679">
    <property type="protein sequence ID" value="SVC59137.1"/>
    <property type="molecule type" value="Genomic_DNA"/>
</dbReference>